<keyword evidence="2" id="KW-1185">Reference proteome</keyword>
<organism evidence="1 2">
    <name type="scientific">Aromatoleum diolicum</name>
    <dbReference type="NCBI Taxonomy" id="75796"/>
    <lineage>
        <taxon>Bacteria</taxon>
        <taxon>Pseudomonadati</taxon>
        <taxon>Pseudomonadota</taxon>
        <taxon>Betaproteobacteria</taxon>
        <taxon>Rhodocyclales</taxon>
        <taxon>Rhodocyclaceae</taxon>
        <taxon>Aromatoleum</taxon>
    </lineage>
</organism>
<dbReference type="Proteomes" id="UP000648984">
    <property type="component" value="Unassembled WGS sequence"/>
</dbReference>
<dbReference type="RefSeq" id="WP_169259167.1">
    <property type="nucleotide sequence ID" value="NZ_WTVQ01000005.1"/>
</dbReference>
<evidence type="ECO:0000313" key="2">
    <source>
        <dbReference type="Proteomes" id="UP000648984"/>
    </source>
</evidence>
<evidence type="ECO:0000313" key="1">
    <source>
        <dbReference type="EMBL" id="NMG74012.1"/>
    </source>
</evidence>
<sequence length="64" mass="7162">MRLRQSNLNNSFGIVSAGAGKHHWPFFDSPLMQQDLAHPAGRVPPQVISHNAKMQNEYANGFMN</sequence>
<reference evidence="1 2" key="1">
    <citation type="submission" date="2019-12" db="EMBL/GenBank/DDBJ databases">
        <title>Comparative genomics gives insights into the taxonomy of the Azoarcus-Aromatoleum group and reveals separate origins of nif in the plant-associated Azoarcus and non-plant-associated Aromatoleum sub-groups.</title>
        <authorList>
            <person name="Lafos M."/>
            <person name="Maluk M."/>
            <person name="Batista M."/>
            <person name="Junghare M."/>
            <person name="Carmona M."/>
            <person name="Faoro H."/>
            <person name="Cruz L.M."/>
            <person name="Battistoni F."/>
            <person name="De Souza E."/>
            <person name="Pedrosa F."/>
            <person name="Chen W.-M."/>
            <person name="Poole P.S."/>
            <person name="Dixon R.A."/>
            <person name="James E.K."/>
        </authorList>
    </citation>
    <scope>NUCLEOTIDE SEQUENCE [LARGE SCALE GENOMIC DNA]</scope>
    <source>
        <strain evidence="1 2">22Lin</strain>
    </source>
</reference>
<accession>A0ABX1Q9F4</accession>
<comment type="caution">
    <text evidence="1">The sequence shown here is derived from an EMBL/GenBank/DDBJ whole genome shotgun (WGS) entry which is preliminary data.</text>
</comment>
<dbReference type="EMBL" id="WTVQ01000005">
    <property type="protein sequence ID" value="NMG74012.1"/>
    <property type="molecule type" value="Genomic_DNA"/>
</dbReference>
<proteinExistence type="predicted"/>
<gene>
    <name evidence="1" type="ORF">GPA25_04500</name>
</gene>
<protein>
    <submittedName>
        <fullName evidence="1">Uncharacterized protein</fullName>
    </submittedName>
</protein>
<name>A0ABX1Q9F4_9RHOO</name>